<dbReference type="AlphaFoldDB" id="A0A9P8LBF1"/>
<evidence type="ECO:0000256" key="1">
    <source>
        <dbReference type="SAM" id="Phobius"/>
    </source>
</evidence>
<dbReference type="PANTHER" id="PTHR35395:SF1">
    <property type="entry name" value="DUF6536 DOMAIN-CONTAINING PROTEIN"/>
    <property type="match status" value="1"/>
</dbReference>
<dbReference type="EMBL" id="JAGHQM010000637">
    <property type="protein sequence ID" value="KAH0559280.1"/>
    <property type="molecule type" value="Genomic_DNA"/>
</dbReference>
<keyword evidence="1" id="KW-0812">Transmembrane</keyword>
<proteinExistence type="predicted"/>
<protein>
    <submittedName>
        <fullName evidence="2">Uncharacterized protein</fullName>
    </submittedName>
</protein>
<accession>A0A9P8LBF1</accession>
<comment type="caution">
    <text evidence="2">The sequence shown here is derived from an EMBL/GenBank/DDBJ whole genome shotgun (WGS) entry which is preliminary data.</text>
</comment>
<reference evidence="2" key="1">
    <citation type="submission" date="2021-03" db="EMBL/GenBank/DDBJ databases">
        <title>Comparative genomics and phylogenomic investigation of the class Geoglossomycetes provide insights into ecological specialization and systematics.</title>
        <authorList>
            <person name="Melie T."/>
            <person name="Pirro S."/>
            <person name="Miller A.N."/>
            <person name="Quandt A."/>
        </authorList>
    </citation>
    <scope>NUCLEOTIDE SEQUENCE</scope>
    <source>
        <strain evidence="2">CAQ_001_2017</strain>
    </source>
</reference>
<keyword evidence="1" id="KW-1133">Transmembrane helix</keyword>
<evidence type="ECO:0000313" key="3">
    <source>
        <dbReference type="Proteomes" id="UP000750711"/>
    </source>
</evidence>
<keyword evidence="1" id="KW-0472">Membrane</keyword>
<organism evidence="2 3">
    <name type="scientific">Trichoglossum hirsutum</name>
    <dbReference type="NCBI Taxonomy" id="265104"/>
    <lineage>
        <taxon>Eukaryota</taxon>
        <taxon>Fungi</taxon>
        <taxon>Dikarya</taxon>
        <taxon>Ascomycota</taxon>
        <taxon>Pezizomycotina</taxon>
        <taxon>Geoglossomycetes</taxon>
        <taxon>Geoglossales</taxon>
        <taxon>Geoglossaceae</taxon>
        <taxon>Trichoglossum</taxon>
    </lineage>
</organism>
<dbReference type="Proteomes" id="UP000750711">
    <property type="component" value="Unassembled WGS sequence"/>
</dbReference>
<name>A0A9P8LBF1_9PEZI</name>
<evidence type="ECO:0000313" key="2">
    <source>
        <dbReference type="EMBL" id="KAH0559280.1"/>
    </source>
</evidence>
<gene>
    <name evidence="2" type="ORF">GP486_004204</name>
</gene>
<feature type="transmembrane region" description="Helical" evidence="1">
    <location>
        <begin position="140"/>
        <end position="164"/>
    </location>
</feature>
<dbReference type="PANTHER" id="PTHR35395">
    <property type="entry name" value="DUF6536 DOMAIN-CONTAINING PROTEIN"/>
    <property type="match status" value="1"/>
</dbReference>
<sequence>MWYNSAVFSTLAANEYAILIAAPEFLDGGPYNATYDNSIVSDVLNKVVSKNSTFQRLEKEACIKAYEPEFKTSRRDLVIVGTTHNSSNTIFLATTSYPGGTNFTSDVCPDNTCQDYSLYFGGKIDYCLSEQVKEKCKLEFSLYIMIIVIFCNLVKAVTMGLVVWKERTPALVTLGDAVSSFMEFPDVFTEGMCLVTKADILKGAWKNCRTPKKYKPVRNFWFRAASLKRWLICNVL</sequence>
<keyword evidence="3" id="KW-1185">Reference proteome</keyword>